<keyword evidence="2" id="KW-1185">Reference proteome</keyword>
<dbReference type="InterPro" id="IPR016139">
    <property type="entry name" value="Ribosome_inactivat_prot_sub2"/>
</dbReference>
<dbReference type="InterPro" id="IPR036041">
    <property type="entry name" value="Ribosome-inact_prot_sf"/>
</dbReference>
<gene>
    <name evidence="1" type="ORF">STAS_30638</name>
</gene>
<organism evidence="1 2">
    <name type="scientific">Striga asiatica</name>
    <name type="common">Asiatic witchweed</name>
    <name type="synonym">Buchnera asiatica</name>
    <dbReference type="NCBI Taxonomy" id="4170"/>
    <lineage>
        <taxon>Eukaryota</taxon>
        <taxon>Viridiplantae</taxon>
        <taxon>Streptophyta</taxon>
        <taxon>Embryophyta</taxon>
        <taxon>Tracheophyta</taxon>
        <taxon>Spermatophyta</taxon>
        <taxon>Magnoliopsida</taxon>
        <taxon>eudicotyledons</taxon>
        <taxon>Gunneridae</taxon>
        <taxon>Pentapetalae</taxon>
        <taxon>asterids</taxon>
        <taxon>lamiids</taxon>
        <taxon>Lamiales</taxon>
        <taxon>Orobanchaceae</taxon>
        <taxon>Buchnereae</taxon>
        <taxon>Striga</taxon>
    </lineage>
</organism>
<dbReference type="AlphaFoldDB" id="A0A5A7R6X2"/>
<keyword evidence="1" id="KW-0326">Glycosidase</keyword>
<sequence length="178" mass="20162">MTLGNEGIHYAVRLLTISTDYDGNDYRRSLLSIIYHLLEAARFKVIERFICQHFALGRIPMESHLKLLNFWGKASKAIILNNRNVKFSTEDGEAEVGQESPIKNFDDAKLKLDLLLNYSKNDPALPSIEGVTRRIFLLLEVTLLTRKRKEKARGKEVGRGRALAGRPVTVLVKEGVEV</sequence>
<reference evidence="2" key="1">
    <citation type="journal article" date="2019" name="Curr. Biol.">
        <title>Genome Sequence of Striga asiatica Provides Insight into the Evolution of Plant Parasitism.</title>
        <authorList>
            <person name="Yoshida S."/>
            <person name="Kim S."/>
            <person name="Wafula E.K."/>
            <person name="Tanskanen J."/>
            <person name="Kim Y.M."/>
            <person name="Honaas L."/>
            <person name="Yang Z."/>
            <person name="Spallek T."/>
            <person name="Conn C.E."/>
            <person name="Ichihashi Y."/>
            <person name="Cheong K."/>
            <person name="Cui S."/>
            <person name="Der J.P."/>
            <person name="Gundlach H."/>
            <person name="Jiao Y."/>
            <person name="Hori C."/>
            <person name="Ishida J.K."/>
            <person name="Kasahara H."/>
            <person name="Kiba T."/>
            <person name="Kim M.S."/>
            <person name="Koo N."/>
            <person name="Laohavisit A."/>
            <person name="Lee Y.H."/>
            <person name="Lumba S."/>
            <person name="McCourt P."/>
            <person name="Mortimer J.C."/>
            <person name="Mutuku J.M."/>
            <person name="Nomura T."/>
            <person name="Sasaki-Sekimoto Y."/>
            <person name="Seto Y."/>
            <person name="Wang Y."/>
            <person name="Wakatake T."/>
            <person name="Sakakibara H."/>
            <person name="Demura T."/>
            <person name="Yamaguchi S."/>
            <person name="Yoneyama K."/>
            <person name="Manabe R.I."/>
            <person name="Nelson D.C."/>
            <person name="Schulman A.H."/>
            <person name="Timko M.P."/>
            <person name="dePamphilis C.W."/>
            <person name="Choi D."/>
            <person name="Shirasu K."/>
        </authorList>
    </citation>
    <scope>NUCLEOTIDE SEQUENCE [LARGE SCALE GENOMIC DNA]</scope>
    <source>
        <strain evidence="2">cv. UVA1</strain>
    </source>
</reference>
<dbReference type="EMBL" id="BKCP01010514">
    <property type="protein sequence ID" value="GER53148.1"/>
    <property type="molecule type" value="Genomic_DNA"/>
</dbReference>
<keyword evidence="1" id="KW-0378">Hydrolase</keyword>
<dbReference type="Pfam" id="PF00161">
    <property type="entry name" value="RIP"/>
    <property type="match status" value="1"/>
</dbReference>
<protein>
    <submittedName>
        <fullName evidence="1">rRNA N-glycosidase</fullName>
    </submittedName>
</protein>
<dbReference type="Gene3D" id="4.10.470.10">
    <property type="entry name" value="Ricin (A Subunit), domain 2"/>
    <property type="match status" value="1"/>
</dbReference>
<dbReference type="SUPFAM" id="SSF56371">
    <property type="entry name" value="Ribosome inactivating proteins (RIP)"/>
    <property type="match status" value="1"/>
</dbReference>
<dbReference type="GO" id="GO:0030598">
    <property type="term" value="F:rRNA N-glycosylase activity"/>
    <property type="evidence" value="ECO:0007669"/>
    <property type="project" value="InterPro"/>
</dbReference>
<dbReference type="InterPro" id="IPR001574">
    <property type="entry name" value="Ribosome_inactivat_prot"/>
</dbReference>
<name>A0A5A7R6X2_STRAF</name>
<accession>A0A5A7R6X2</accession>
<evidence type="ECO:0000313" key="2">
    <source>
        <dbReference type="Proteomes" id="UP000325081"/>
    </source>
</evidence>
<dbReference type="Proteomes" id="UP000325081">
    <property type="component" value="Unassembled WGS sequence"/>
</dbReference>
<dbReference type="GO" id="GO:0017148">
    <property type="term" value="P:negative regulation of translation"/>
    <property type="evidence" value="ECO:0007669"/>
    <property type="project" value="InterPro"/>
</dbReference>
<proteinExistence type="predicted"/>
<evidence type="ECO:0000313" key="1">
    <source>
        <dbReference type="EMBL" id="GER53148.1"/>
    </source>
</evidence>
<comment type="caution">
    <text evidence="1">The sequence shown here is derived from an EMBL/GenBank/DDBJ whole genome shotgun (WGS) entry which is preliminary data.</text>
</comment>